<organism evidence="2 3">
    <name type="scientific">Microbacterium azadirachtae</name>
    <dbReference type="NCBI Taxonomy" id="582680"/>
    <lineage>
        <taxon>Bacteria</taxon>
        <taxon>Bacillati</taxon>
        <taxon>Actinomycetota</taxon>
        <taxon>Actinomycetes</taxon>
        <taxon>Micrococcales</taxon>
        <taxon>Microbacteriaceae</taxon>
        <taxon>Microbacterium</taxon>
    </lineage>
</organism>
<comment type="caution">
    <text evidence="2">The sequence shown here is derived from an EMBL/GenBank/DDBJ whole genome shotgun (WGS) entry which is preliminary data.</text>
</comment>
<dbReference type="PATRIC" id="fig|582680.7.peg.299"/>
<dbReference type="PANTHER" id="PTHR43649:SF12">
    <property type="entry name" value="DIACETYLCHITOBIOSE BINDING PROTEIN DASA"/>
    <property type="match status" value="1"/>
</dbReference>
<dbReference type="Pfam" id="PF01547">
    <property type="entry name" value="SBP_bac_1"/>
    <property type="match status" value="1"/>
</dbReference>
<dbReference type="InterPro" id="IPR006059">
    <property type="entry name" value="SBP"/>
</dbReference>
<dbReference type="PANTHER" id="PTHR43649">
    <property type="entry name" value="ARABINOSE-BINDING PROTEIN-RELATED"/>
    <property type="match status" value="1"/>
</dbReference>
<dbReference type="Gene3D" id="3.40.190.10">
    <property type="entry name" value="Periplasmic binding protein-like II"/>
    <property type="match status" value="2"/>
</dbReference>
<dbReference type="InterPro" id="IPR050490">
    <property type="entry name" value="Bact_solute-bd_prot1"/>
</dbReference>
<dbReference type="SUPFAM" id="SSF53850">
    <property type="entry name" value="Periplasmic binding protein-like II"/>
    <property type="match status" value="1"/>
</dbReference>
<keyword evidence="3" id="KW-1185">Reference proteome</keyword>
<proteinExistence type="predicted"/>
<feature type="signal peptide" evidence="1">
    <location>
        <begin position="1"/>
        <end position="27"/>
    </location>
</feature>
<evidence type="ECO:0000313" key="3">
    <source>
        <dbReference type="Proteomes" id="UP000033448"/>
    </source>
</evidence>
<dbReference type="AlphaFoldDB" id="A0A0F0L9W8"/>
<name>A0A0F0L9W8_9MICO</name>
<sequence>MSARRKTRIAFAVATSLIAALSLAACAPGGGGGSASAAPSGVSKDVAGAGNVTLKLSDFWGSAEEKWIVKAVDEFEKKYPNVKIERTREDWGQLTSTLNLQLQDSSGPDIASANNGWSSLGTLAKGHLVLNLDPYADLYGWKDKVPSTIARQNEFTTDFTTIGSGAWFATPVARTSLIGVYYNADKLKALGIDAPKTVDELEKAAAKVKAAGEVPFSYSGLDGNTAALLGLQSVYGKESDINDFVYGSKKVTAEQTGLTKAATTLQDWNKNGWLTPNFEGIDYQTSLADFVDGKGGVFRFDYTGALGLTGDKLNQFGYIQLPQAAGKGTVGVGAAPGAMIISAKSKHPDVAAAFLDFLMSKEAAQNAVDLGLVPMLSADVKIPDVRSQKDEATAAKTLDADNGYVPYFDWSAPTMLDTLTQNTQLLLAGKTTPEDFTKAVDTDRNTFLAGS</sequence>
<reference evidence="2 3" key="1">
    <citation type="submission" date="2015-02" db="EMBL/GenBank/DDBJ databases">
        <title>Draft genome sequences of ten Microbacterium spp. with emphasis on heavy metal contaminated environments.</title>
        <authorList>
            <person name="Corretto E."/>
        </authorList>
    </citation>
    <scope>NUCLEOTIDE SEQUENCE [LARGE SCALE GENOMIC DNA]</scope>
    <source>
        <strain evidence="2 3">DSM 23848</strain>
    </source>
</reference>
<dbReference type="RefSeq" id="WP_082071927.1">
    <property type="nucleotide sequence ID" value="NZ_JYIT01000046.1"/>
</dbReference>
<protein>
    <submittedName>
        <fullName evidence="2">Multiple sugar-binding protein</fullName>
    </submittedName>
</protein>
<dbReference type="OrthoDB" id="358201at2"/>
<keyword evidence="1" id="KW-0732">Signal</keyword>
<feature type="chain" id="PRO_5038411079" evidence="1">
    <location>
        <begin position="28"/>
        <end position="451"/>
    </location>
</feature>
<dbReference type="EMBL" id="JYIT01000046">
    <property type="protein sequence ID" value="KJL29928.1"/>
    <property type="molecule type" value="Genomic_DNA"/>
</dbReference>
<evidence type="ECO:0000256" key="1">
    <source>
        <dbReference type="SAM" id="SignalP"/>
    </source>
</evidence>
<dbReference type="Proteomes" id="UP000033448">
    <property type="component" value="Unassembled WGS sequence"/>
</dbReference>
<dbReference type="PROSITE" id="PS51257">
    <property type="entry name" value="PROKAR_LIPOPROTEIN"/>
    <property type="match status" value="1"/>
</dbReference>
<gene>
    <name evidence="2" type="primary">msmE_1</name>
    <name evidence="2" type="ORF">RL72_00286</name>
</gene>
<accession>A0A0F0L9W8</accession>
<evidence type="ECO:0000313" key="2">
    <source>
        <dbReference type="EMBL" id="KJL29928.1"/>
    </source>
</evidence>